<dbReference type="PANTHER" id="PTHR24223:SF345">
    <property type="entry name" value="ABC MULTIDRUG TRANSPORTER (EUROFUNG)"/>
    <property type="match status" value="1"/>
</dbReference>
<feature type="transmembrane region" description="Helical" evidence="9">
    <location>
        <begin position="433"/>
        <end position="451"/>
    </location>
</feature>
<dbReference type="SUPFAM" id="SSF52540">
    <property type="entry name" value="P-loop containing nucleoside triphosphate hydrolases"/>
    <property type="match status" value="2"/>
</dbReference>
<dbReference type="Gene3D" id="3.40.50.300">
    <property type="entry name" value="P-loop containing nucleotide triphosphate hydrolases"/>
    <property type="match status" value="2"/>
</dbReference>
<evidence type="ECO:0000256" key="2">
    <source>
        <dbReference type="ARBA" id="ARBA00022448"/>
    </source>
</evidence>
<evidence type="ECO:0000259" key="10">
    <source>
        <dbReference type="PROSITE" id="PS50893"/>
    </source>
</evidence>
<feature type="transmembrane region" description="Helical" evidence="9">
    <location>
        <begin position="1183"/>
        <end position="1205"/>
    </location>
</feature>
<feature type="transmembrane region" description="Helical" evidence="9">
    <location>
        <begin position="406"/>
        <end position="427"/>
    </location>
</feature>
<feature type="transmembrane region" description="Helical" evidence="9">
    <location>
        <begin position="28"/>
        <end position="53"/>
    </location>
</feature>
<feature type="transmembrane region" description="Helical" evidence="9">
    <location>
        <begin position="1370"/>
        <end position="1391"/>
    </location>
</feature>
<feature type="transmembrane region" description="Helical" evidence="9">
    <location>
        <begin position="1260"/>
        <end position="1283"/>
    </location>
</feature>
<dbReference type="InterPro" id="IPR017871">
    <property type="entry name" value="ABC_transporter-like_CS"/>
</dbReference>
<dbReference type="GO" id="GO:0016020">
    <property type="term" value="C:membrane"/>
    <property type="evidence" value="ECO:0007669"/>
    <property type="project" value="UniProtKB-SubCell"/>
</dbReference>
<feature type="transmembrane region" description="Helical" evidence="9">
    <location>
        <begin position="1145"/>
        <end position="1163"/>
    </location>
</feature>
<dbReference type="InterPro" id="IPR011527">
    <property type="entry name" value="ABC1_TM_dom"/>
</dbReference>
<dbReference type="CDD" id="cd18580">
    <property type="entry name" value="ABC_6TM_ABCC_D2"/>
    <property type="match status" value="1"/>
</dbReference>
<dbReference type="PROSITE" id="PS50893">
    <property type="entry name" value="ABC_TRANSPORTER_2"/>
    <property type="match status" value="2"/>
</dbReference>
<proteinExistence type="inferred from homology"/>
<dbReference type="InterPro" id="IPR003439">
    <property type="entry name" value="ABC_transporter-like_ATP-bd"/>
</dbReference>
<dbReference type="Proteomes" id="UP000664521">
    <property type="component" value="Unassembled WGS sequence"/>
</dbReference>
<feature type="domain" description="ABC transmembrane type-1" evidence="11">
    <location>
        <begin position="1147"/>
        <end position="1426"/>
    </location>
</feature>
<evidence type="ECO:0000256" key="7">
    <source>
        <dbReference type="ARBA" id="ARBA00023136"/>
    </source>
</evidence>
<feature type="transmembrane region" description="Helical" evidence="9">
    <location>
        <begin position="547"/>
        <end position="564"/>
    </location>
</feature>
<feature type="transmembrane region" description="Helical" evidence="9">
    <location>
        <begin position="348"/>
        <end position="364"/>
    </location>
</feature>
<keyword evidence="6 9" id="KW-1133">Transmembrane helix</keyword>
<evidence type="ECO:0000256" key="8">
    <source>
        <dbReference type="ARBA" id="ARBA00035112"/>
    </source>
</evidence>
<dbReference type="GO" id="GO:0016887">
    <property type="term" value="F:ATP hydrolysis activity"/>
    <property type="evidence" value="ECO:0007669"/>
    <property type="project" value="InterPro"/>
</dbReference>
<dbReference type="InterPro" id="IPR050173">
    <property type="entry name" value="ABC_transporter_C-like"/>
</dbReference>
<dbReference type="EMBL" id="CAJPDS010000096">
    <property type="protein sequence ID" value="CAF9936898.1"/>
    <property type="molecule type" value="Genomic_DNA"/>
</dbReference>
<dbReference type="GO" id="GO:0043386">
    <property type="term" value="P:mycotoxin biosynthetic process"/>
    <property type="evidence" value="ECO:0007669"/>
    <property type="project" value="InterPro"/>
</dbReference>
<dbReference type="InterPro" id="IPR003593">
    <property type="entry name" value="AAA+_ATPase"/>
</dbReference>
<name>A0A8H3GBT5_9LECA</name>
<protein>
    <recommendedName>
        <fullName evidence="14">ABC transporter</fullName>
    </recommendedName>
</protein>
<dbReference type="SUPFAM" id="SSF90123">
    <property type="entry name" value="ABC transporter transmembrane region"/>
    <property type="match status" value="2"/>
</dbReference>
<dbReference type="CDD" id="cd18579">
    <property type="entry name" value="ABC_6TM_ABCC_D1"/>
    <property type="match status" value="1"/>
</dbReference>
<evidence type="ECO:0000256" key="5">
    <source>
        <dbReference type="ARBA" id="ARBA00022840"/>
    </source>
</evidence>
<dbReference type="PROSITE" id="PS50929">
    <property type="entry name" value="ABC_TM1F"/>
    <property type="match status" value="2"/>
</dbReference>
<dbReference type="Pfam" id="PF24357">
    <property type="entry name" value="TMD0_ABC"/>
    <property type="match status" value="1"/>
</dbReference>
<dbReference type="PANTHER" id="PTHR24223">
    <property type="entry name" value="ATP-BINDING CASSETTE SUB-FAMILY C"/>
    <property type="match status" value="1"/>
</dbReference>
<dbReference type="InterPro" id="IPR021765">
    <property type="entry name" value="UstYa-like"/>
</dbReference>
<gene>
    <name evidence="12" type="ORF">HETSPECPRED_010491</name>
</gene>
<dbReference type="InterPro" id="IPR044726">
    <property type="entry name" value="ABCC_6TM_D2"/>
</dbReference>
<feature type="domain" description="ABC transmembrane type-1" evidence="11">
    <location>
        <begin position="551"/>
        <end position="820"/>
    </location>
</feature>
<dbReference type="FunFam" id="1.20.1560.10:FF:000066">
    <property type="entry name" value="ABC multidrug transporter (Eurofung)"/>
    <property type="match status" value="1"/>
</dbReference>
<evidence type="ECO:0000313" key="12">
    <source>
        <dbReference type="EMBL" id="CAF9936898.1"/>
    </source>
</evidence>
<accession>A0A8H3GBT5</accession>
<evidence type="ECO:0000256" key="9">
    <source>
        <dbReference type="SAM" id="Phobius"/>
    </source>
</evidence>
<dbReference type="Gene3D" id="1.20.1560.10">
    <property type="entry name" value="ABC transporter type 1, transmembrane domain"/>
    <property type="match status" value="2"/>
</dbReference>
<evidence type="ECO:0000256" key="4">
    <source>
        <dbReference type="ARBA" id="ARBA00022741"/>
    </source>
</evidence>
<dbReference type="PROSITE" id="PS00211">
    <property type="entry name" value="ABC_TRANSPORTER_1"/>
    <property type="match status" value="2"/>
</dbReference>
<keyword evidence="3 9" id="KW-0812">Transmembrane</keyword>
<comment type="caution">
    <text evidence="12">The sequence shown here is derived from an EMBL/GenBank/DDBJ whole genome shotgun (WGS) entry which is preliminary data.</text>
</comment>
<feature type="domain" description="ABC transporter" evidence="10">
    <location>
        <begin position="862"/>
        <end position="1091"/>
    </location>
</feature>
<keyword evidence="5" id="KW-0067">ATP-binding</keyword>
<dbReference type="SMART" id="SM00382">
    <property type="entry name" value="AAA"/>
    <property type="match status" value="2"/>
</dbReference>
<comment type="similarity">
    <text evidence="8">Belongs to the ustYa family.</text>
</comment>
<organism evidence="12 13">
    <name type="scientific">Heterodermia speciosa</name>
    <dbReference type="NCBI Taxonomy" id="116794"/>
    <lineage>
        <taxon>Eukaryota</taxon>
        <taxon>Fungi</taxon>
        <taxon>Dikarya</taxon>
        <taxon>Ascomycota</taxon>
        <taxon>Pezizomycotina</taxon>
        <taxon>Lecanoromycetes</taxon>
        <taxon>OSLEUM clade</taxon>
        <taxon>Lecanoromycetidae</taxon>
        <taxon>Caliciales</taxon>
        <taxon>Physciaceae</taxon>
        <taxon>Heterodermia</taxon>
    </lineage>
</organism>
<evidence type="ECO:0000256" key="1">
    <source>
        <dbReference type="ARBA" id="ARBA00004141"/>
    </source>
</evidence>
<feature type="transmembrane region" description="Helical" evidence="9">
    <location>
        <begin position="308"/>
        <end position="328"/>
    </location>
</feature>
<keyword evidence="7 9" id="KW-0472">Membrane</keyword>
<dbReference type="GO" id="GO:0005524">
    <property type="term" value="F:ATP binding"/>
    <property type="evidence" value="ECO:0007669"/>
    <property type="project" value="UniProtKB-KW"/>
</dbReference>
<feature type="transmembrane region" description="Helical" evidence="9">
    <location>
        <begin position="1289"/>
        <end position="1306"/>
    </location>
</feature>
<comment type="subcellular location">
    <subcellularLocation>
        <location evidence="1">Membrane</location>
        <topology evidence="1">Multi-pass membrane protein</topology>
    </subcellularLocation>
</comment>
<sequence length="1742" mass="192946">MDEESKRLMVSDDVDHDKPVTCNRTRSTAWLAISLFNALLFSSSLLFLVKAIYATPDDADCTRQLSIYSPALPIVRYYSRTFANGFYEQDEYRGPPTPAIDAAWLALWSMGDIVIPESKLHLLDKSDNATKKLVRPELGGVPANLEVFHQLHCLDLIRRYTYFSHYNASTLPTDFQDVDDEYIRTHVDHCISTLRQAIMCTSDVTPVLLERDPDDRLRDDLGVCVSVIQPTNSRLYKLNATPAKGKPGLRATDHHQFHSVTNSSLISGWNFSKMVLPRREFCSNDHSLGPTVHGCRDDFDFTLRFEDIFFSIIPSCLFIALAVARTGYLHQKPRMVKGLRLQVAKTSFIIAFGAIQTALLILAVSEPSKLRSLDVAATALSVVDALALGVVSFFEHYRSLRSSDLLNAYLFFTLLFDTVQCRTRWLIQKDSTAALLIGSIGVKLLILLLEVQGKMRWRVLDDRKRSPEESAGIFNLSVFFWMNKLLINGRRKVLSLEDLYPLDENMMAEGLLAKFQSQWEPSGSDGRHSRLVPVVAKTLRWHLLTPILPRLALIGFTFSQPFLVNRILKWLQTPVDIASANKGFGVIGATALVYTGIAVSTAWYWYRHQKFTALIRGMLVAAIFDNVTKLSSSSIENTATVTLMSTDIEKIQGGCRDLHEVWANTIEVALASWLLERQIGVSFLAPIVVVILCVVASLVLGKFTGKRQVRWMENIQKRVTFTASIISNMTGVKMSGLTKQVGNIVQDLRTEELKSASRSRLLMVFSTVLAFTPLLLAPVFTFAITSRHLDAARIFTSLSYLLLLSNPLTQLFQSIPQILAAITCFGRVESFLRKRGHLDYRKFRPPGEYTPCSPTLRKNAAVVVQDGQFGWEEEKPILSNINLVIPQSGLTLVVGRIASGKSTLCKGLLGELPIAKGIVVLNNSFSRIGYCAQMPFLTNGTLRENIIGQSLYQGPWYNEILEATALGHDLSTFADGDQTMIGTDGAALSGGQRARIAMARALYARPNFYIFDDTLSGLDAATEEYVFRKVFGPDGLLHRQQAAVVLCSHSKRHLALADHVIVLGSDGTIIEEGEPSALLQFANSVESVRGEFSKASHETARQPIPAQGNEHAKASDSSLEISGPARQTGDIDVYRHYFSILGIRLSILFLAFGTIFGFLYNFSSVWLKFWSDANVQSTNRDKTAYFICIYAMLQVLCLLALFFYVKHNLTTMVVKSGAVFHQRALSTLVDAPLAFFTTTDIGVTVNRFSHDMSLIDNDMAFALSNTALTGFTVLGQLTVIAVASPYVAIGYPVLFGVLYVIQNFYLKTSRQLRFLDLEAKSPLYTHFLSNLTGRMTIRAFAWLPQSVARNHYLLDTSQRPAYLLAMLQQWLSLVLNLVTAIVAVILVALVTQLRANAGFTGVGLVSLISIGELLASLVRSWTQLETSLGAVSRLKSFSTTIQSENLPGEDEMPPPEWPQYGNIKIEGVSARYGDETEARNEISSQKEAKSLTLRHINLSVGAGNKVAVCGRTGSGKSSLILLLLRLLEPLPSTDCCISIDGIPLDRLDRATLRSRLIAVPQIPFFLPDGSTYHNNLDPYNSADVTDAEEVLKVVGLWRVVSNSGGLKASMKADDLSQGQKQLFSLARAVLRARTKSRTFHLGKSTSDQKLRDNLGGVLLLDEVNSGVDAETDGLMQNIIRSEFGRYTIIAVIHRLGAIMDYDRVLVMEAGGVVEEGSPRMLMAQDSSHLARLYHSSGLDLGA</sequence>
<keyword evidence="13" id="KW-1185">Reference proteome</keyword>
<dbReference type="InterPro" id="IPR036640">
    <property type="entry name" value="ABC1_TM_sf"/>
</dbReference>
<evidence type="ECO:0000256" key="3">
    <source>
        <dbReference type="ARBA" id="ARBA00022692"/>
    </source>
</evidence>
<dbReference type="OrthoDB" id="6500128at2759"/>
<dbReference type="Pfam" id="PF11807">
    <property type="entry name" value="UstYa"/>
    <property type="match status" value="1"/>
</dbReference>
<evidence type="ECO:0000256" key="6">
    <source>
        <dbReference type="ARBA" id="ARBA00022989"/>
    </source>
</evidence>
<dbReference type="InterPro" id="IPR044746">
    <property type="entry name" value="ABCC_6TM_D1"/>
</dbReference>
<evidence type="ECO:0008006" key="14">
    <source>
        <dbReference type="Google" id="ProtNLM"/>
    </source>
</evidence>
<dbReference type="Pfam" id="PF00005">
    <property type="entry name" value="ABC_tran"/>
    <property type="match status" value="2"/>
</dbReference>
<dbReference type="InterPro" id="IPR027417">
    <property type="entry name" value="P-loop_NTPase"/>
</dbReference>
<evidence type="ECO:0000259" key="11">
    <source>
        <dbReference type="PROSITE" id="PS50929"/>
    </source>
</evidence>
<keyword evidence="2" id="KW-0813">Transport</keyword>
<dbReference type="FunFam" id="1.20.1560.10:FF:000055">
    <property type="entry name" value="ABC multidrug transporter (Eurofung)"/>
    <property type="match status" value="1"/>
</dbReference>
<feature type="domain" description="ABC transporter" evidence="10">
    <location>
        <begin position="1463"/>
        <end position="1734"/>
    </location>
</feature>
<reference evidence="12" key="1">
    <citation type="submission" date="2021-03" db="EMBL/GenBank/DDBJ databases">
        <authorList>
            <person name="Tagirdzhanova G."/>
        </authorList>
    </citation>
    <scope>NUCLEOTIDE SEQUENCE</scope>
</reference>
<feature type="transmembrane region" description="Helical" evidence="9">
    <location>
        <begin position="584"/>
        <end position="606"/>
    </location>
</feature>
<feature type="transmembrane region" description="Helical" evidence="9">
    <location>
        <begin position="679"/>
        <end position="700"/>
    </location>
</feature>
<dbReference type="InterPro" id="IPR056227">
    <property type="entry name" value="TMD0_ABC"/>
</dbReference>
<feature type="transmembrane region" description="Helical" evidence="9">
    <location>
        <begin position="761"/>
        <end position="784"/>
    </location>
</feature>
<dbReference type="GO" id="GO:0140359">
    <property type="term" value="F:ABC-type transporter activity"/>
    <property type="evidence" value="ECO:0007669"/>
    <property type="project" value="InterPro"/>
</dbReference>
<feature type="transmembrane region" description="Helical" evidence="9">
    <location>
        <begin position="376"/>
        <end position="394"/>
    </location>
</feature>
<keyword evidence="4" id="KW-0547">Nucleotide-binding</keyword>
<dbReference type="Pfam" id="PF00664">
    <property type="entry name" value="ABC_membrane"/>
    <property type="match status" value="2"/>
</dbReference>
<evidence type="ECO:0000313" key="13">
    <source>
        <dbReference type="Proteomes" id="UP000664521"/>
    </source>
</evidence>